<evidence type="ECO:0000313" key="1">
    <source>
        <dbReference type="EMBL" id="GAG81744.1"/>
    </source>
</evidence>
<proteinExistence type="predicted"/>
<reference evidence="1" key="1">
    <citation type="journal article" date="2014" name="Front. Microbiol.">
        <title>High frequency of phylogenetically diverse reductive dehalogenase-homologous genes in deep subseafloor sedimentary metagenomes.</title>
        <authorList>
            <person name="Kawai M."/>
            <person name="Futagami T."/>
            <person name="Toyoda A."/>
            <person name="Takaki Y."/>
            <person name="Nishi S."/>
            <person name="Hori S."/>
            <person name="Arai W."/>
            <person name="Tsubouchi T."/>
            <person name="Morono Y."/>
            <person name="Uchiyama I."/>
            <person name="Ito T."/>
            <person name="Fujiyama A."/>
            <person name="Inagaki F."/>
            <person name="Takami H."/>
        </authorList>
    </citation>
    <scope>NUCLEOTIDE SEQUENCE</scope>
    <source>
        <strain evidence="1">Expedition CK06-06</strain>
    </source>
</reference>
<feature type="non-terminal residue" evidence="1">
    <location>
        <position position="1"/>
    </location>
</feature>
<sequence length="41" mass="4554">YVNVGDTTDNAVQILEIVDASTAWGEVEFMFSDTFWSPSNP</sequence>
<protein>
    <submittedName>
        <fullName evidence="1">Uncharacterized protein</fullName>
    </submittedName>
</protein>
<accession>X1AI75</accession>
<comment type="caution">
    <text evidence="1">The sequence shown here is derived from an EMBL/GenBank/DDBJ whole genome shotgun (WGS) entry which is preliminary data.</text>
</comment>
<gene>
    <name evidence="1" type="ORF">S01H4_26057</name>
</gene>
<organism evidence="1">
    <name type="scientific">marine sediment metagenome</name>
    <dbReference type="NCBI Taxonomy" id="412755"/>
    <lineage>
        <taxon>unclassified sequences</taxon>
        <taxon>metagenomes</taxon>
        <taxon>ecological metagenomes</taxon>
    </lineage>
</organism>
<name>X1AI75_9ZZZZ</name>
<dbReference type="AlphaFoldDB" id="X1AI75"/>
<dbReference type="EMBL" id="BART01012498">
    <property type="protein sequence ID" value="GAG81744.1"/>
    <property type="molecule type" value="Genomic_DNA"/>
</dbReference>